<dbReference type="KEGG" id="sxa:FMM02_10065"/>
<proteinExistence type="predicted"/>
<feature type="region of interest" description="Disordered" evidence="1">
    <location>
        <begin position="383"/>
        <end position="405"/>
    </location>
</feature>
<dbReference type="RefSeq" id="WP_147494716.1">
    <property type="nucleotide sequence ID" value="NZ_CP041659.1"/>
</dbReference>
<reference evidence="2 3" key="1">
    <citation type="submission" date="2019-07" db="EMBL/GenBank/DDBJ databases">
        <title>Sphingomonas AE3 Genome sequencing and assembly.</title>
        <authorList>
            <person name="Kim H."/>
        </authorList>
    </citation>
    <scope>NUCLEOTIDE SEQUENCE [LARGE SCALE GENOMIC DNA]</scope>
    <source>
        <strain evidence="2 3">AE3</strain>
    </source>
</reference>
<accession>A0A516ITN0</accession>
<evidence type="ECO:0000313" key="3">
    <source>
        <dbReference type="Proteomes" id="UP000321857"/>
    </source>
</evidence>
<name>A0A516ITN0_9SPHN</name>
<evidence type="ECO:0000313" key="2">
    <source>
        <dbReference type="EMBL" id="QDP20268.1"/>
    </source>
</evidence>
<organism evidence="2 3">
    <name type="scientific">Sphingomonas xanthus</name>
    <dbReference type="NCBI Taxonomy" id="2594473"/>
    <lineage>
        <taxon>Bacteria</taxon>
        <taxon>Pseudomonadati</taxon>
        <taxon>Pseudomonadota</taxon>
        <taxon>Alphaproteobacteria</taxon>
        <taxon>Sphingomonadales</taxon>
        <taxon>Sphingomonadaceae</taxon>
        <taxon>Sphingomonas</taxon>
    </lineage>
</organism>
<gene>
    <name evidence="2" type="ORF">FMM02_10065</name>
</gene>
<dbReference type="Proteomes" id="UP000321857">
    <property type="component" value="Chromosome"/>
</dbReference>
<evidence type="ECO:0000256" key="1">
    <source>
        <dbReference type="SAM" id="MobiDB-lite"/>
    </source>
</evidence>
<keyword evidence="3" id="KW-1185">Reference proteome</keyword>
<protein>
    <submittedName>
        <fullName evidence="2">Heavy-metal-associated domain-containing protein</fullName>
    </submittedName>
</protein>
<dbReference type="AlphaFoldDB" id="A0A516ITN0"/>
<feature type="compositionally biased region" description="Pro residues" evidence="1">
    <location>
        <begin position="391"/>
        <end position="405"/>
    </location>
</feature>
<dbReference type="EMBL" id="CP041659">
    <property type="protein sequence ID" value="QDP20268.1"/>
    <property type="molecule type" value="Genomic_DNA"/>
</dbReference>
<dbReference type="OrthoDB" id="7420165at2"/>
<sequence length="405" mass="43028">MLVRWPAVIITAALLAAIGLAGGVIAQMEAGERGILPIDSSGTLEITGISVDVGGKDAESARFAGWRVAQREGFKALWAKTNSRPVSEAPNLSDSTLDGLVSSIVVDREQIGPTRYIATLGVLFDRARAGELLGVPGQVRRSAPMLLVPVMVAGGGATSVELRNPWQRAWAQFRTSQSPVDYVRVSGMGVDPLLINAAMTRRPGRSWWRNVLDFYGAANVLVAEVRVQRLYPGGPSKATFLGYFGPDRQPLGSFEMVAKDSSDLPRMMSEGVQRMDRLFTDALEAGIVRGDPDLIIQQPPPPPEEPEEMPPPRAPILIAISSPNDAWRDYGLAVIRSIRGVSISGSGSTVSVTYSGTPAELRDQLIARGLTASVEGGAIRLISAPKSAAPDPGPAPAPSQPLQSP</sequence>